<dbReference type="OrthoDB" id="9800237at2"/>
<evidence type="ECO:0000256" key="1">
    <source>
        <dbReference type="ARBA" id="ARBA00005254"/>
    </source>
</evidence>
<dbReference type="Pfam" id="PF01575">
    <property type="entry name" value="MaoC_dehydratas"/>
    <property type="match status" value="1"/>
</dbReference>
<evidence type="ECO:0000313" key="4">
    <source>
        <dbReference type="Proteomes" id="UP000490386"/>
    </source>
</evidence>
<protein>
    <submittedName>
        <fullName evidence="3">Acyl dehydratase</fullName>
    </submittedName>
</protein>
<evidence type="ECO:0000259" key="2">
    <source>
        <dbReference type="Pfam" id="PF01575"/>
    </source>
</evidence>
<name>A0A7J5AZY4_9MICO</name>
<accession>A0A7J5AZY4</accession>
<dbReference type="InterPro" id="IPR029069">
    <property type="entry name" value="HotDog_dom_sf"/>
</dbReference>
<dbReference type="InterPro" id="IPR002539">
    <property type="entry name" value="MaoC-like_dom"/>
</dbReference>
<comment type="caution">
    <text evidence="3">The sequence shown here is derived from an EMBL/GenBank/DDBJ whole genome shotgun (WGS) entry which is preliminary data.</text>
</comment>
<dbReference type="RefSeq" id="WP_151424177.1">
    <property type="nucleotide sequence ID" value="NZ_CANKVH010000003.1"/>
</dbReference>
<dbReference type="PANTHER" id="PTHR43841:SF3">
    <property type="entry name" value="(3R)-HYDROXYACYL-ACP DEHYDRATASE SUBUNIT HADB"/>
    <property type="match status" value="1"/>
</dbReference>
<sequence length="163" mass="17224">MTDSTAIAKLPRPDFTELEVGTVIAERTVTLTRDNLVRYAGASGDFNPIHYRDDVAEEVGLPGVLAHGMLTMGVSLQPVVDALGDPGRVVDYQVRFTRPVVVDPQDGAEVSIVAKIGQLAGDDGIGRIDLVVSFGGQTVLAKSQVRANFQGEVPAGLPEEIVA</sequence>
<dbReference type="EMBL" id="WBJX01000004">
    <property type="protein sequence ID" value="KAB1637146.1"/>
    <property type="molecule type" value="Genomic_DNA"/>
</dbReference>
<comment type="similarity">
    <text evidence="1">Belongs to the enoyl-CoA hydratase/isomerase family.</text>
</comment>
<dbReference type="Proteomes" id="UP000490386">
    <property type="component" value="Unassembled WGS sequence"/>
</dbReference>
<reference evidence="3 4" key="1">
    <citation type="submission" date="2019-09" db="EMBL/GenBank/DDBJ databases">
        <title>Phylogeny of genus Pseudoclavibacter and closely related genus.</title>
        <authorList>
            <person name="Li Y."/>
        </authorList>
    </citation>
    <scope>NUCLEOTIDE SEQUENCE [LARGE SCALE GENOMIC DNA]</scope>
    <source>
        <strain evidence="3 4">THG-MD12</strain>
    </source>
</reference>
<dbReference type="SUPFAM" id="SSF54637">
    <property type="entry name" value="Thioesterase/thiol ester dehydrase-isomerase"/>
    <property type="match status" value="1"/>
</dbReference>
<dbReference type="Gene3D" id="3.10.129.10">
    <property type="entry name" value="Hotdog Thioesterase"/>
    <property type="match status" value="1"/>
</dbReference>
<keyword evidence="4" id="KW-1185">Reference proteome</keyword>
<feature type="domain" description="MaoC-like" evidence="2">
    <location>
        <begin position="23"/>
        <end position="114"/>
    </location>
</feature>
<dbReference type="PANTHER" id="PTHR43841">
    <property type="entry name" value="3-HYDROXYACYL-THIOESTER DEHYDRATASE HTDX-RELATED"/>
    <property type="match status" value="1"/>
</dbReference>
<proteinExistence type="inferred from homology"/>
<gene>
    <name evidence="3" type="ORF">F8O03_12705</name>
</gene>
<dbReference type="AlphaFoldDB" id="A0A7J5AZY4"/>
<evidence type="ECO:0000313" key="3">
    <source>
        <dbReference type="EMBL" id="KAB1637146.1"/>
    </source>
</evidence>
<organism evidence="3 4">
    <name type="scientific">Pseudoclavibacter terrae</name>
    <dbReference type="NCBI Taxonomy" id="1530195"/>
    <lineage>
        <taxon>Bacteria</taxon>
        <taxon>Bacillati</taxon>
        <taxon>Actinomycetota</taxon>
        <taxon>Actinomycetes</taxon>
        <taxon>Micrococcales</taxon>
        <taxon>Microbacteriaceae</taxon>
        <taxon>Pseudoclavibacter</taxon>
    </lineage>
</organism>